<organism evidence="1 2">
    <name type="scientific">Gulo gulo</name>
    <name type="common">Wolverine</name>
    <name type="synonym">Gluton</name>
    <dbReference type="NCBI Taxonomy" id="48420"/>
    <lineage>
        <taxon>Eukaryota</taxon>
        <taxon>Metazoa</taxon>
        <taxon>Chordata</taxon>
        <taxon>Craniata</taxon>
        <taxon>Vertebrata</taxon>
        <taxon>Euteleostomi</taxon>
        <taxon>Mammalia</taxon>
        <taxon>Eutheria</taxon>
        <taxon>Laurasiatheria</taxon>
        <taxon>Carnivora</taxon>
        <taxon>Caniformia</taxon>
        <taxon>Musteloidea</taxon>
        <taxon>Mustelidae</taxon>
        <taxon>Guloninae</taxon>
        <taxon>Gulo</taxon>
    </lineage>
</organism>
<sequence>MMEDHWNAKNSRIMSSSPNLDRTEKRMVENYAIWVSTNTLEKIPDQWIRSTFTNLQVGFSILSTFLK</sequence>
<keyword evidence="2" id="KW-1185">Reference proteome</keyword>
<protein>
    <submittedName>
        <fullName evidence="1">Uncharacterized protein</fullName>
    </submittedName>
</protein>
<dbReference type="EMBL" id="CYRY02024472">
    <property type="protein sequence ID" value="VCW98141.1"/>
    <property type="molecule type" value="Genomic_DNA"/>
</dbReference>
<dbReference type="AlphaFoldDB" id="A0A9X9Q2K0"/>
<reference evidence="1 2" key="1">
    <citation type="submission" date="2018-10" db="EMBL/GenBank/DDBJ databases">
        <authorList>
            <person name="Ekblom R."/>
            <person name="Jareborg N."/>
        </authorList>
    </citation>
    <scope>NUCLEOTIDE SEQUENCE [LARGE SCALE GENOMIC DNA]</scope>
    <source>
        <tissue evidence="1">Muscle</tissue>
    </source>
</reference>
<evidence type="ECO:0000313" key="1">
    <source>
        <dbReference type="EMBL" id="VCW98141.1"/>
    </source>
</evidence>
<accession>A0A9X9Q2K0</accession>
<evidence type="ECO:0000313" key="2">
    <source>
        <dbReference type="Proteomes" id="UP000269945"/>
    </source>
</evidence>
<dbReference type="Proteomes" id="UP000269945">
    <property type="component" value="Unassembled WGS sequence"/>
</dbReference>
<proteinExistence type="predicted"/>
<name>A0A9X9Q2K0_GULGU</name>
<gene>
    <name evidence="1" type="ORF">BN2614_LOCUS1</name>
</gene>
<comment type="caution">
    <text evidence="1">The sequence shown here is derived from an EMBL/GenBank/DDBJ whole genome shotgun (WGS) entry which is preliminary data.</text>
</comment>